<evidence type="ECO:0000313" key="5">
    <source>
        <dbReference type="EMBL" id="PVW14127.1"/>
    </source>
</evidence>
<dbReference type="OrthoDB" id="9815940at2"/>
<protein>
    <submittedName>
        <fullName evidence="5">Regulator</fullName>
    </submittedName>
</protein>
<evidence type="ECO:0000256" key="1">
    <source>
        <dbReference type="ARBA" id="ARBA00022729"/>
    </source>
</evidence>
<dbReference type="Pfam" id="PF18962">
    <property type="entry name" value="Por_Secre_tail"/>
    <property type="match status" value="1"/>
</dbReference>
<evidence type="ECO:0000256" key="3">
    <source>
        <dbReference type="SAM" id="SignalP"/>
    </source>
</evidence>
<dbReference type="EMBL" id="QEHR01000006">
    <property type="protein sequence ID" value="PVW14127.1"/>
    <property type="molecule type" value="Genomic_DNA"/>
</dbReference>
<dbReference type="InterPro" id="IPR013211">
    <property type="entry name" value="LVIVD"/>
</dbReference>
<comment type="caution">
    <text evidence="5">The sequence shown here is derived from an EMBL/GenBank/DDBJ whole genome shotgun (WGS) entry which is preliminary data.</text>
</comment>
<dbReference type="PANTHER" id="PTHR38787">
    <property type="entry name" value="REGULATORY P DOMAIN-CONTAINING PROTEIN"/>
    <property type="match status" value="1"/>
</dbReference>
<organism evidence="5 6">
    <name type="scientific">Marixanthomonas spongiae</name>
    <dbReference type="NCBI Taxonomy" id="2174845"/>
    <lineage>
        <taxon>Bacteria</taxon>
        <taxon>Pseudomonadati</taxon>
        <taxon>Bacteroidota</taxon>
        <taxon>Flavobacteriia</taxon>
        <taxon>Flavobacteriales</taxon>
        <taxon>Flavobacteriaceae</taxon>
        <taxon>Marixanthomonas</taxon>
    </lineage>
</organism>
<dbReference type="InterPro" id="IPR003410">
    <property type="entry name" value="HYR_dom"/>
</dbReference>
<dbReference type="InterPro" id="IPR027589">
    <property type="entry name" value="Choice_anch_B"/>
</dbReference>
<dbReference type="Pfam" id="PF08309">
    <property type="entry name" value="LVIVD"/>
    <property type="match status" value="2"/>
</dbReference>
<proteinExistence type="predicted"/>
<dbReference type="InterPro" id="IPR026444">
    <property type="entry name" value="Secre_tail"/>
</dbReference>
<dbReference type="NCBIfam" id="TIGR04183">
    <property type="entry name" value="Por_Secre_tail"/>
    <property type="match status" value="1"/>
</dbReference>
<name>A0A2U0HZ58_9FLAO</name>
<evidence type="ECO:0000313" key="6">
    <source>
        <dbReference type="Proteomes" id="UP000245962"/>
    </source>
</evidence>
<dbReference type="InterPro" id="IPR013783">
    <property type="entry name" value="Ig-like_fold"/>
</dbReference>
<gene>
    <name evidence="5" type="ORF">DDV96_09940</name>
</gene>
<dbReference type="Gene3D" id="2.60.40.10">
    <property type="entry name" value="Immunoglobulins"/>
    <property type="match status" value="2"/>
</dbReference>
<dbReference type="SUPFAM" id="SSF101908">
    <property type="entry name" value="Putative isomerase YbhE"/>
    <property type="match status" value="1"/>
</dbReference>
<feature type="domain" description="HYR" evidence="4">
    <location>
        <begin position="468"/>
        <end position="554"/>
    </location>
</feature>
<dbReference type="PANTHER" id="PTHR38787:SF3">
    <property type="entry name" value="REGULATORY P DOMAIN-CONTAINING PROTEIN"/>
    <property type="match status" value="1"/>
</dbReference>
<dbReference type="GO" id="GO:0005576">
    <property type="term" value="C:extracellular region"/>
    <property type="evidence" value="ECO:0007669"/>
    <property type="project" value="TreeGrafter"/>
</dbReference>
<dbReference type="Pfam" id="PF02494">
    <property type="entry name" value="HYR"/>
    <property type="match status" value="1"/>
</dbReference>
<dbReference type="RefSeq" id="WP_116694616.1">
    <property type="nucleotide sequence ID" value="NZ_QEHR01000006.1"/>
</dbReference>
<reference evidence="5 6" key="1">
    <citation type="submission" date="2018-04" db="EMBL/GenBank/DDBJ databases">
        <title>Marixanthomonas spongiae HN-E44 sp. nov., isolated from a marine sponge.</title>
        <authorList>
            <person name="Luo L."/>
            <person name="Zhuang L."/>
        </authorList>
    </citation>
    <scope>NUCLEOTIDE SEQUENCE [LARGE SCALE GENOMIC DNA]</scope>
    <source>
        <strain evidence="5 6">HN-E44</strain>
    </source>
</reference>
<feature type="signal peptide" evidence="3">
    <location>
        <begin position="1"/>
        <end position="18"/>
    </location>
</feature>
<keyword evidence="6" id="KW-1185">Reference proteome</keyword>
<dbReference type="AlphaFoldDB" id="A0A2U0HZ58"/>
<dbReference type="NCBIfam" id="TIGR04312">
    <property type="entry name" value="choice_anch_B"/>
    <property type="match status" value="1"/>
</dbReference>
<accession>A0A2U0HZ58</accession>
<evidence type="ECO:0000259" key="4">
    <source>
        <dbReference type="PROSITE" id="PS50825"/>
    </source>
</evidence>
<feature type="chain" id="PRO_5015705258" evidence="3">
    <location>
        <begin position="19"/>
        <end position="638"/>
    </location>
</feature>
<dbReference type="Proteomes" id="UP000245962">
    <property type="component" value="Unassembled WGS sequence"/>
</dbReference>
<evidence type="ECO:0000256" key="2">
    <source>
        <dbReference type="ARBA" id="ARBA00022737"/>
    </source>
</evidence>
<dbReference type="PROSITE" id="PS50825">
    <property type="entry name" value="HYR"/>
    <property type="match status" value="1"/>
</dbReference>
<keyword evidence="1 3" id="KW-0732">Signal</keyword>
<keyword evidence="2" id="KW-0677">Repeat</keyword>
<sequence length="638" mass="69630">MKNILLTLLILACTQLHAQTPCNNGMAGPYPCDGIDLQSHISLSEMNAGSGNDSWGWTDPQDGTEYALMGLDNGTAFIDISDPINPIYLGKLPTHTSSSSWRDIKVYNNYAFVVSEASGHGMQVFDLTRLRNVTSPPVTFTEDAHYDGFGNAHNLVINEDSGYAYGVGTGTFNGGPHFVNIQDPLNPVGEGGYSNDYYSHDAQVVIYNGPDTDYTGREIYVGSNENEIVIVDITDKANPQSISTISYSNVSYTHQGWFTEDERYFIAGDEIDEIDYGFNTRTLIFDLNDLDNPQLHFEYSGPTSATDHNGYVLGQKFYLANYRAGLRIIDISDIAGENFVEEAFFDTYPSNDNASTSSVWNVYPYFASGNIVMSDISEGFFLVKSSIADNEDPVAVCQNITVSLNPDETTVVDPALVDGGSSDNSGFFTLSLSQNEFNCTHIGENTVTLTVTDPSGNTDTCTAIITIEDNTAPAITCTADTTVEYDSGANFYTLPDYEAEGLVLTIDNCTQTPTVTQTPAPGTQLTEGTYTISFEAEDASGNTGNCSFQLTVMEELAINDISFENSIKIFPVPASDKVTVTSENTTIELIEVYDILGKKVYTEKNINAMAKSINISSFSKGMYFITINKRATKKIVKK</sequence>